<dbReference type="GO" id="GO:0009245">
    <property type="term" value="P:lipid A biosynthetic process"/>
    <property type="evidence" value="ECO:0007669"/>
    <property type="project" value="UniProtKB-UniRule"/>
</dbReference>
<evidence type="ECO:0000256" key="1">
    <source>
        <dbReference type="ARBA" id="ARBA00002274"/>
    </source>
</evidence>
<evidence type="ECO:0000256" key="7">
    <source>
        <dbReference type="ARBA" id="ARBA00022679"/>
    </source>
</evidence>
<comment type="function">
    <text evidence="1 13">Transfers the gamma-phosphate of ATP to the 4'-position of a tetraacyldisaccharide 1-phosphate intermediate (termed DS-1-P) to form tetraacyldisaccharide 1,4'-bis-phosphate (lipid IVA).</text>
</comment>
<comment type="caution">
    <text evidence="14">The sequence shown here is derived from an EMBL/GenBank/DDBJ whole genome shotgun (WGS) entry which is preliminary data.</text>
</comment>
<comment type="similarity">
    <text evidence="13">Belongs to the LpxK family.</text>
</comment>
<accession>A0A538TSN5</accession>
<evidence type="ECO:0000256" key="10">
    <source>
        <dbReference type="ARBA" id="ARBA00022840"/>
    </source>
</evidence>
<keyword evidence="7 13" id="KW-0808">Transferase</keyword>
<dbReference type="HAMAP" id="MF_00409">
    <property type="entry name" value="LpxK"/>
    <property type="match status" value="1"/>
</dbReference>
<evidence type="ECO:0000256" key="8">
    <source>
        <dbReference type="ARBA" id="ARBA00022741"/>
    </source>
</evidence>
<dbReference type="EC" id="2.7.1.130" evidence="3 13"/>
<dbReference type="AlphaFoldDB" id="A0A538TSN5"/>
<name>A0A538TSN5_UNCEI</name>
<keyword evidence="8 13" id="KW-0547">Nucleotide-binding</keyword>
<dbReference type="EMBL" id="VBOZ01000008">
    <property type="protein sequence ID" value="TMQ66636.1"/>
    <property type="molecule type" value="Genomic_DNA"/>
</dbReference>
<protein>
    <recommendedName>
        <fullName evidence="4 13">Tetraacyldisaccharide 4'-kinase</fullName>
        <ecNumber evidence="3 13">2.7.1.130</ecNumber>
    </recommendedName>
    <alternativeName>
        <fullName evidence="12 13">Lipid A 4'-kinase</fullName>
    </alternativeName>
</protein>
<evidence type="ECO:0000256" key="6">
    <source>
        <dbReference type="ARBA" id="ARBA00022556"/>
    </source>
</evidence>
<keyword evidence="6 13" id="KW-0441">Lipid A biosynthesis</keyword>
<dbReference type="GO" id="GO:0005524">
    <property type="term" value="F:ATP binding"/>
    <property type="evidence" value="ECO:0007669"/>
    <property type="project" value="UniProtKB-UniRule"/>
</dbReference>
<dbReference type="GO" id="GO:0005886">
    <property type="term" value="C:plasma membrane"/>
    <property type="evidence" value="ECO:0007669"/>
    <property type="project" value="TreeGrafter"/>
</dbReference>
<sequence length="397" mass="41635">MRPESVGRRGLAGARRRGLVGVLERGWSGEAGSIPWTRALLPAAAVYAAASARARARAADARRSLPGLYVISIGNLTVGGTGKTALARWLALQAMELGASPAVLLRGHGAIRRDRDTDVVPDLDGYPLGQAVDRLGDEAAAHRAALPRGATVVVDRDRYRGARAAQSGYGARVAILDDGWEQGGLRWDELWVTLDPDRPQGNGLVLPAGPLRRPASTLREASVIAFVMEEAGVELPAATKSWVAARAPGVPMLRFRRHLDGTSAIGERTAEPWGAGAPPAGLLSGVGAPARLERFARASGIRLASHSVFPDHARWSADAVASALRFASGAGAAIALITEKDEPRWPGGLSSTLPVRVLRASLRPLDPVEGALARLRAAAAATPPIGPISRTEGPDRR</sequence>
<evidence type="ECO:0000313" key="15">
    <source>
        <dbReference type="Proteomes" id="UP000317691"/>
    </source>
</evidence>
<feature type="binding site" evidence="13">
    <location>
        <begin position="77"/>
        <end position="84"/>
    </location>
    <ligand>
        <name>ATP</name>
        <dbReference type="ChEBI" id="CHEBI:30616"/>
    </ligand>
</feature>
<evidence type="ECO:0000256" key="11">
    <source>
        <dbReference type="ARBA" id="ARBA00023098"/>
    </source>
</evidence>
<dbReference type="GO" id="GO:0009029">
    <property type="term" value="F:lipid-A 4'-kinase activity"/>
    <property type="evidence" value="ECO:0007669"/>
    <property type="project" value="UniProtKB-UniRule"/>
</dbReference>
<evidence type="ECO:0000256" key="12">
    <source>
        <dbReference type="ARBA" id="ARBA00029757"/>
    </source>
</evidence>
<evidence type="ECO:0000256" key="2">
    <source>
        <dbReference type="ARBA" id="ARBA00004870"/>
    </source>
</evidence>
<evidence type="ECO:0000256" key="3">
    <source>
        <dbReference type="ARBA" id="ARBA00012071"/>
    </source>
</evidence>
<dbReference type="PANTHER" id="PTHR42724">
    <property type="entry name" value="TETRAACYLDISACCHARIDE 4'-KINASE"/>
    <property type="match status" value="1"/>
</dbReference>
<keyword evidence="11 13" id="KW-0443">Lipid metabolism</keyword>
<organism evidence="14 15">
    <name type="scientific">Eiseniibacteriota bacterium</name>
    <dbReference type="NCBI Taxonomy" id="2212470"/>
    <lineage>
        <taxon>Bacteria</taxon>
        <taxon>Candidatus Eiseniibacteriota</taxon>
    </lineage>
</organism>
<evidence type="ECO:0000256" key="4">
    <source>
        <dbReference type="ARBA" id="ARBA00016436"/>
    </source>
</evidence>
<evidence type="ECO:0000256" key="5">
    <source>
        <dbReference type="ARBA" id="ARBA00022516"/>
    </source>
</evidence>
<keyword evidence="9 13" id="KW-0418">Kinase</keyword>
<dbReference type="GO" id="GO:0009244">
    <property type="term" value="P:lipopolysaccharide core region biosynthetic process"/>
    <property type="evidence" value="ECO:0007669"/>
    <property type="project" value="TreeGrafter"/>
</dbReference>
<reference evidence="14 15" key="1">
    <citation type="journal article" date="2019" name="Nat. Microbiol.">
        <title>Mediterranean grassland soil C-N compound turnover is dependent on rainfall and depth, and is mediated by genomically divergent microorganisms.</title>
        <authorList>
            <person name="Diamond S."/>
            <person name="Andeer P.F."/>
            <person name="Li Z."/>
            <person name="Crits-Christoph A."/>
            <person name="Burstein D."/>
            <person name="Anantharaman K."/>
            <person name="Lane K.R."/>
            <person name="Thomas B.C."/>
            <person name="Pan C."/>
            <person name="Northen T.R."/>
            <person name="Banfield J.F."/>
        </authorList>
    </citation>
    <scope>NUCLEOTIDE SEQUENCE [LARGE SCALE GENOMIC DNA]</scope>
    <source>
        <strain evidence="14">WS_9</strain>
    </source>
</reference>
<dbReference type="InterPro" id="IPR003758">
    <property type="entry name" value="LpxK"/>
</dbReference>
<keyword evidence="5 13" id="KW-0444">Lipid biosynthesis</keyword>
<evidence type="ECO:0000256" key="13">
    <source>
        <dbReference type="HAMAP-Rule" id="MF_00409"/>
    </source>
</evidence>
<dbReference type="PANTHER" id="PTHR42724:SF1">
    <property type="entry name" value="TETRAACYLDISACCHARIDE 4'-KINASE, MITOCHONDRIAL-RELATED"/>
    <property type="match status" value="1"/>
</dbReference>
<dbReference type="NCBIfam" id="TIGR00682">
    <property type="entry name" value="lpxK"/>
    <property type="match status" value="1"/>
</dbReference>
<keyword evidence="10 13" id="KW-0067">ATP-binding</keyword>
<gene>
    <name evidence="13 14" type="primary">lpxK</name>
    <name evidence="14" type="ORF">E6K79_01570</name>
</gene>
<comment type="pathway">
    <text evidence="2 13">Glycolipid biosynthesis; lipid IV(A) biosynthesis; lipid IV(A) from (3R)-3-hydroxytetradecanoyl-[acyl-carrier-protein] and UDP-N-acetyl-alpha-D-glucosamine: step 6/6.</text>
</comment>
<proteinExistence type="inferred from homology"/>
<dbReference type="UniPathway" id="UPA00359">
    <property type="reaction ID" value="UER00482"/>
</dbReference>
<dbReference type="Proteomes" id="UP000317691">
    <property type="component" value="Unassembled WGS sequence"/>
</dbReference>
<evidence type="ECO:0000313" key="14">
    <source>
        <dbReference type="EMBL" id="TMQ66636.1"/>
    </source>
</evidence>
<evidence type="ECO:0000256" key="9">
    <source>
        <dbReference type="ARBA" id="ARBA00022777"/>
    </source>
</evidence>
<dbReference type="Pfam" id="PF02606">
    <property type="entry name" value="LpxK"/>
    <property type="match status" value="1"/>
</dbReference>
<comment type="catalytic activity">
    <reaction evidence="13">
        <text>a lipid A disaccharide + ATP = a lipid IVA + ADP + H(+)</text>
        <dbReference type="Rhea" id="RHEA:67840"/>
        <dbReference type="ChEBI" id="CHEBI:15378"/>
        <dbReference type="ChEBI" id="CHEBI:30616"/>
        <dbReference type="ChEBI" id="CHEBI:176343"/>
        <dbReference type="ChEBI" id="CHEBI:176425"/>
        <dbReference type="ChEBI" id="CHEBI:456216"/>
        <dbReference type="EC" id="2.7.1.130"/>
    </reaction>
</comment>